<evidence type="ECO:0000256" key="18">
    <source>
        <dbReference type="ARBA" id="ARBA00023316"/>
    </source>
</evidence>
<feature type="compositionally biased region" description="Acidic residues" evidence="22">
    <location>
        <begin position="461"/>
        <end position="471"/>
    </location>
</feature>
<sequence>MRTRSSLFAVAALLAGASHAQLDQPSQAAIKDPAKECTGYTYAPLAAFQSSYPTIWKIADLQHAGVTDSAKNLFATVSAGLPSIAPRGTTDGDWSNVKYSTTDDPDCWWTSTLCTTPKLSGLPPDVTHCEKPAALGYTLDDGPNCSHNAYYDYLNEQKQKATLFYVGSNVMNWPLQAQRGLADGHEICAHSWSHRYMTSLSNEQAFAEIYYSKKIIKDVLGITVQCFRPPFGDTDDRIRSITHALGMRTILWSYDTVDWQVAQSGNAEVDHNYQTLISKATDQQGQINLAHELDAATMNLSQTWLPALQKAYTGGVMPITVCQGNAQPYLETSATFPSYEQWQKGVRQATIPVASPATSADDGISWAFFNGGGSGGNGNGNGSGSGNGGGIGGGNGSAMTGTETGTETPVQGASHDDNSDGSSSSSDGDEFSGTDGDSGDGDGSDGDSGNGDGGDGNDTFDGNDDGDDGDGDTSGSSNTTMMTGQGDSGSSMTGTMTNGTSSPNSGISKFGGSSSTVNNSTKTSAAKLIAAATKDIGEGALVVRCVLAVMVTLATVIAFYL</sequence>
<evidence type="ECO:0000256" key="6">
    <source>
        <dbReference type="ARBA" id="ARBA00022512"/>
    </source>
</evidence>
<feature type="domain" description="NodB homology" evidence="24">
    <location>
        <begin position="133"/>
        <end position="322"/>
    </location>
</feature>
<evidence type="ECO:0000256" key="13">
    <source>
        <dbReference type="ARBA" id="ARBA00023136"/>
    </source>
</evidence>
<evidence type="ECO:0000256" key="19">
    <source>
        <dbReference type="ARBA" id="ARBA00023326"/>
    </source>
</evidence>
<evidence type="ECO:0000256" key="10">
    <source>
        <dbReference type="ARBA" id="ARBA00022729"/>
    </source>
</evidence>
<dbReference type="Pfam" id="PF01522">
    <property type="entry name" value="Polysacc_deac_1"/>
    <property type="match status" value="1"/>
</dbReference>
<comment type="catalytic activity">
    <reaction evidence="21">
        <text>[(1-&gt;4)-N-acetyl-beta-D-glucosaminyl](n) + n H2O = chitosan + n acetate</text>
        <dbReference type="Rhea" id="RHEA:10464"/>
        <dbReference type="Rhea" id="RHEA-COMP:9593"/>
        <dbReference type="Rhea" id="RHEA-COMP:9597"/>
        <dbReference type="ChEBI" id="CHEBI:15377"/>
        <dbReference type="ChEBI" id="CHEBI:17029"/>
        <dbReference type="ChEBI" id="CHEBI:30089"/>
        <dbReference type="ChEBI" id="CHEBI:57704"/>
        <dbReference type="EC" id="3.5.1.41"/>
    </reaction>
    <physiologicalReaction direction="left-to-right" evidence="21">
        <dbReference type="Rhea" id="RHEA:10465"/>
    </physiologicalReaction>
</comment>
<feature type="chain" id="PRO_5009724668" description="chitin deacetylase" evidence="23">
    <location>
        <begin position="21"/>
        <end position="561"/>
    </location>
</feature>
<dbReference type="InParanoid" id="U5HIV6"/>
<feature type="region of interest" description="Disordered" evidence="22">
    <location>
        <begin position="379"/>
        <end position="518"/>
    </location>
</feature>
<dbReference type="PROSITE" id="PS51677">
    <property type="entry name" value="NODB"/>
    <property type="match status" value="1"/>
</dbReference>
<evidence type="ECO:0000256" key="8">
    <source>
        <dbReference type="ARBA" id="ARBA00022622"/>
    </source>
</evidence>
<comment type="subcellular location">
    <subcellularLocation>
        <location evidence="3">Cell membrane</location>
        <topology evidence="3">Lipid-anchor</topology>
        <topology evidence="3">GPI-anchor</topology>
    </subcellularLocation>
    <subcellularLocation>
        <location evidence="2">Secreted</location>
        <location evidence="2">Cell wall</location>
    </subcellularLocation>
</comment>
<evidence type="ECO:0000256" key="7">
    <source>
        <dbReference type="ARBA" id="ARBA00022525"/>
    </source>
</evidence>
<dbReference type="HOGENOM" id="CLU_035539_0_0_1"/>
<evidence type="ECO:0000256" key="2">
    <source>
        <dbReference type="ARBA" id="ARBA00004191"/>
    </source>
</evidence>
<dbReference type="GO" id="GO:0000272">
    <property type="term" value="P:polysaccharide catabolic process"/>
    <property type="evidence" value="ECO:0007669"/>
    <property type="project" value="UniProtKB-KW"/>
</dbReference>
<keyword evidence="13" id="KW-0472">Membrane</keyword>
<feature type="compositionally biased region" description="Polar residues" evidence="22">
    <location>
        <begin position="398"/>
        <end position="411"/>
    </location>
</feature>
<evidence type="ECO:0000256" key="22">
    <source>
        <dbReference type="SAM" id="MobiDB-lite"/>
    </source>
</evidence>
<feature type="compositionally biased region" description="Low complexity" evidence="22">
    <location>
        <begin position="473"/>
        <end position="506"/>
    </location>
</feature>
<evidence type="ECO:0000256" key="9">
    <source>
        <dbReference type="ARBA" id="ARBA00022723"/>
    </source>
</evidence>
<keyword evidence="5" id="KW-1003">Cell membrane</keyword>
<evidence type="ECO:0000256" key="15">
    <source>
        <dbReference type="ARBA" id="ARBA00023277"/>
    </source>
</evidence>
<keyword evidence="16" id="KW-0170">Cobalt</keyword>
<name>U5HIV6_USTV1</name>
<comment type="similarity">
    <text evidence="4">Belongs to the polysaccharide deacetylase family.</text>
</comment>
<dbReference type="OrthoDB" id="407355at2759"/>
<dbReference type="GO" id="GO:0046872">
    <property type="term" value="F:metal ion binding"/>
    <property type="evidence" value="ECO:0007669"/>
    <property type="project" value="UniProtKB-KW"/>
</dbReference>
<evidence type="ECO:0000313" key="25">
    <source>
        <dbReference type="EMBL" id="KDE02502.1"/>
    </source>
</evidence>
<evidence type="ECO:0000256" key="16">
    <source>
        <dbReference type="ARBA" id="ARBA00023285"/>
    </source>
</evidence>
<accession>U5HIV6</accession>
<dbReference type="EMBL" id="AEIJ01000949">
    <property type="status" value="NOT_ANNOTATED_CDS"/>
    <property type="molecule type" value="Genomic_DNA"/>
</dbReference>
<keyword evidence="11" id="KW-0378">Hydrolase</keyword>
<keyword evidence="7" id="KW-0964">Secreted</keyword>
<keyword evidence="17" id="KW-0449">Lipoprotein</keyword>
<dbReference type="InterPro" id="IPR011330">
    <property type="entry name" value="Glyco_hydro/deAcase_b/a-brl"/>
</dbReference>
<feature type="compositionally biased region" description="Gly residues" evidence="22">
    <location>
        <begin position="446"/>
        <end position="456"/>
    </location>
</feature>
<dbReference type="Proteomes" id="UP000017200">
    <property type="component" value="Unassembled WGS sequence"/>
</dbReference>
<dbReference type="EC" id="3.5.1.41" evidence="20"/>
<evidence type="ECO:0000256" key="1">
    <source>
        <dbReference type="ARBA" id="ARBA00001941"/>
    </source>
</evidence>
<dbReference type="STRING" id="683840.U5HIV6"/>
<dbReference type="OMA" id="FNCVNDG"/>
<evidence type="ECO:0000256" key="4">
    <source>
        <dbReference type="ARBA" id="ARBA00010973"/>
    </source>
</evidence>
<keyword evidence="9" id="KW-0479">Metal-binding</keyword>
<gene>
    <name evidence="25" type="ORF">MVLG_06954</name>
</gene>
<evidence type="ECO:0000256" key="14">
    <source>
        <dbReference type="ARBA" id="ARBA00023180"/>
    </source>
</evidence>
<reference evidence="26" key="4">
    <citation type="submission" date="2015-06" db="UniProtKB">
        <authorList>
            <consortium name="EnsemblFungi"/>
        </authorList>
    </citation>
    <scope>IDENTIFICATION</scope>
</reference>
<feature type="compositionally biased region" description="Gly residues" evidence="22">
    <location>
        <begin position="379"/>
        <end position="396"/>
    </location>
</feature>
<dbReference type="InterPro" id="IPR002509">
    <property type="entry name" value="NODB_dom"/>
</dbReference>
<dbReference type="PANTHER" id="PTHR10587:SF98">
    <property type="entry name" value="CHITIN DEACETYLASE"/>
    <property type="match status" value="1"/>
</dbReference>
<dbReference type="GO" id="GO:0098552">
    <property type="term" value="C:side of membrane"/>
    <property type="evidence" value="ECO:0007669"/>
    <property type="project" value="UniProtKB-KW"/>
</dbReference>
<feature type="compositionally biased region" description="Acidic residues" evidence="22">
    <location>
        <begin position="427"/>
        <end position="445"/>
    </location>
</feature>
<dbReference type="SUPFAM" id="SSF88713">
    <property type="entry name" value="Glycoside hydrolase/deacetylase"/>
    <property type="match status" value="1"/>
</dbReference>
<organism evidence="25">
    <name type="scientific">Microbotryum lychnidis-dioicae (strain p1A1 Lamole / MvSl-1064)</name>
    <name type="common">Anther smut fungus</name>
    <dbReference type="NCBI Taxonomy" id="683840"/>
    <lineage>
        <taxon>Eukaryota</taxon>
        <taxon>Fungi</taxon>
        <taxon>Dikarya</taxon>
        <taxon>Basidiomycota</taxon>
        <taxon>Pucciniomycotina</taxon>
        <taxon>Microbotryomycetes</taxon>
        <taxon>Microbotryales</taxon>
        <taxon>Microbotryaceae</taxon>
        <taxon>Microbotryum</taxon>
    </lineage>
</organism>
<dbReference type="PANTHER" id="PTHR10587">
    <property type="entry name" value="GLYCOSYL TRANSFERASE-RELATED"/>
    <property type="match status" value="1"/>
</dbReference>
<evidence type="ECO:0000256" key="12">
    <source>
        <dbReference type="ARBA" id="ARBA00023024"/>
    </source>
</evidence>
<keyword evidence="27" id="KW-1185">Reference proteome</keyword>
<dbReference type="EMBL" id="GL541814">
    <property type="protein sequence ID" value="KDE02502.1"/>
    <property type="molecule type" value="Genomic_DNA"/>
</dbReference>
<dbReference type="InterPro" id="IPR050248">
    <property type="entry name" value="Polysacc_deacetylase_ArnD"/>
</dbReference>
<reference evidence="25 27" key="3">
    <citation type="journal article" date="2015" name="BMC Genomics">
        <title>Sex and parasites: genomic and transcriptomic analysis of Microbotryum lychnidis-dioicae, the biotrophic and plant-castrating anther smut fungus.</title>
        <authorList>
            <person name="Perlin M.H."/>
            <person name="Amselem J."/>
            <person name="Fontanillas E."/>
            <person name="Toh S.S."/>
            <person name="Chen Z."/>
            <person name="Goldberg J."/>
            <person name="Duplessis S."/>
            <person name="Henrissat B."/>
            <person name="Young S."/>
            <person name="Zeng Q."/>
            <person name="Aguileta G."/>
            <person name="Petit E."/>
            <person name="Badouin H."/>
            <person name="Andrews J."/>
            <person name="Razeeq D."/>
            <person name="Gabaldon T."/>
            <person name="Quesneville H."/>
            <person name="Giraud T."/>
            <person name="Hood M.E."/>
            <person name="Schultz D.J."/>
            <person name="Cuomo C.A."/>
        </authorList>
    </citation>
    <scope>NUCLEOTIDE SEQUENCE [LARGE SCALE GENOMIC DNA]</scope>
    <source>
        <strain evidence="27">p1A1 Lamole</strain>
        <strain evidence="25">P1A1 Lamole</strain>
    </source>
</reference>
<dbReference type="GO" id="GO:0005886">
    <property type="term" value="C:plasma membrane"/>
    <property type="evidence" value="ECO:0007669"/>
    <property type="project" value="UniProtKB-SubCell"/>
</dbReference>
<keyword evidence="6" id="KW-0134">Cell wall</keyword>
<keyword evidence="14" id="KW-0325">Glycoprotein</keyword>
<reference evidence="25" key="2">
    <citation type="submission" date="2010-11" db="EMBL/GenBank/DDBJ databases">
        <authorList>
            <consortium name="The Broad Institute Genome Sequencing Platform"/>
            <person name="Earl A."/>
            <person name="Ward D."/>
            <person name="Feldgarden M."/>
            <person name="Gevers D."/>
            <person name="Butler R."/>
            <person name="Young S.K."/>
            <person name="Zeng Q."/>
            <person name="Gargeya S."/>
            <person name="Fitzgerald M."/>
            <person name="Haas B."/>
            <person name="Abouelleil A."/>
            <person name="Alvarado L."/>
            <person name="Arachchi H.M."/>
            <person name="Berlin A."/>
            <person name="Brown A."/>
            <person name="Chapman S.B."/>
            <person name="Chen Z."/>
            <person name="Dunbar C."/>
            <person name="Freedman E."/>
            <person name="Gearin G."/>
            <person name="Gellesch M."/>
            <person name="Goldberg J."/>
            <person name="Griggs A."/>
            <person name="Gujja S."/>
            <person name="Heilman E."/>
            <person name="Heiman D."/>
            <person name="Howarth C."/>
            <person name="Larson L."/>
            <person name="Lui A."/>
            <person name="MacDonald P.J.P."/>
            <person name="Mehta T."/>
            <person name="Montmayeur A."/>
            <person name="Murphy C."/>
            <person name="Neiman D."/>
            <person name="Pearson M."/>
            <person name="Priest M."/>
            <person name="Roberts A."/>
            <person name="Saif S."/>
            <person name="Shea T."/>
            <person name="Shenoy N."/>
            <person name="Sisk P."/>
            <person name="Stolte C."/>
            <person name="Sykes S."/>
            <person name="White J."/>
            <person name="Yandava C."/>
            <person name="Wortman J."/>
            <person name="Nusbaum C."/>
            <person name="Birren B."/>
        </authorList>
    </citation>
    <scope>NUCLEOTIDE SEQUENCE</scope>
    <source>
        <strain evidence="25">P1A1 Lamole</strain>
    </source>
</reference>
<keyword evidence="15" id="KW-0119">Carbohydrate metabolism</keyword>
<keyword evidence="10 23" id="KW-0732">Signal</keyword>
<dbReference type="Gene3D" id="3.20.20.370">
    <property type="entry name" value="Glycoside hydrolase/deacetylase"/>
    <property type="match status" value="1"/>
</dbReference>
<keyword evidence="18" id="KW-0961">Cell wall biogenesis/degradation</keyword>
<evidence type="ECO:0000313" key="27">
    <source>
        <dbReference type="Proteomes" id="UP000017200"/>
    </source>
</evidence>
<evidence type="ECO:0000313" key="26">
    <source>
        <dbReference type="EnsemblFungi" id="MVLG_06954T0"/>
    </source>
</evidence>
<evidence type="ECO:0000259" key="24">
    <source>
        <dbReference type="PROSITE" id="PS51677"/>
    </source>
</evidence>
<dbReference type="GO" id="GO:0006032">
    <property type="term" value="P:chitin catabolic process"/>
    <property type="evidence" value="ECO:0007669"/>
    <property type="project" value="UniProtKB-KW"/>
</dbReference>
<feature type="signal peptide" evidence="23">
    <location>
        <begin position="1"/>
        <end position="20"/>
    </location>
</feature>
<dbReference type="GO" id="GO:0004099">
    <property type="term" value="F:chitin deacetylase activity"/>
    <property type="evidence" value="ECO:0007669"/>
    <property type="project" value="UniProtKB-EC"/>
</dbReference>
<evidence type="ECO:0000256" key="17">
    <source>
        <dbReference type="ARBA" id="ARBA00023288"/>
    </source>
</evidence>
<keyword evidence="8" id="KW-0336">GPI-anchor</keyword>
<protein>
    <recommendedName>
        <fullName evidence="20">chitin deacetylase</fullName>
        <ecNumber evidence="20">3.5.1.41</ecNumber>
    </recommendedName>
</protein>
<evidence type="ECO:0000256" key="23">
    <source>
        <dbReference type="SAM" id="SignalP"/>
    </source>
</evidence>
<evidence type="ECO:0000256" key="20">
    <source>
        <dbReference type="ARBA" id="ARBA00024056"/>
    </source>
</evidence>
<evidence type="ECO:0000256" key="3">
    <source>
        <dbReference type="ARBA" id="ARBA00004609"/>
    </source>
</evidence>
<evidence type="ECO:0000256" key="11">
    <source>
        <dbReference type="ARBA" id="ARBA00022801"/>
    </source>
</evidence>
<comment type="cofactor">
    <cofactor evidence="1">
        <name>Co(2+)</name>
        <dbReference type="ChEBI" id="CHEBI:48828"/>
    </cofactor>
</comment>
<proteinExistence type="inferred from homology"/>
<evidence type="ECO:0000256" key="5">
    <source>
        <dbReference type="ARBA" id="ARBA00022475"/>
    </source>
</evidence>
<dbReference type="GO" id="GO:0009272">
    <property type="term" value="P:fungal-type cell wall biogenesis"/>
    <property type="evidence" value="ECO:0007669"/>
    <property type="project" value="UniProtKB-ARBA"/>
</dbReference>
<keyword evidence="12" id="KW-0146">Chitin degradation</keyword>
<dbReference type="EnsemblFungi" id="MVLG_06954T0">
    <property type="protein sequence ID" value="MVLG_06954T0"/>
    <property type="gene ID" value="MVLG_06954"/>
</dbReference>
<reference evidence="27" key="1">
    <citation type="submission" date="2010-11" db="EMBL/GenBank/DDBJ databases">
        <title>The genome sequence of Microbotryum violaceum strain p1A1 Lamole.</title>
        <authorList>
            <person name="Cuomo C."/>
            <person name="Perlin M."/>
            <person name="Young S.K."/>
            <person name="Zeng Q."/>
            <person name="Gargeya S."/>
            <person name="Alvarado L."/>
            <person name="Berlin A."/>
            <person name="Chapman S.B."/>
            <person name="Chen Z."/>
            <person name="Freedman E."/>
            <person name="Gellesch M."/>
            <person name="Goldberg J."/>
            <person name="Griggs A."/>
            <person name="Gujja S."/>
            <person name="Heilman E."/>
            <person name="Heiman D."/>
            <person name="Howarth C."/>
            <person name="Mehta T."/>
            <person name="Neiman D."/>
            <person name="Pearson M."/>
            <person name="Roberts A."/>
            <person name="Saif S."/>
            <person name="Shea T."/>
            <person name="Shenoy N."/>
            <person name="Sisk P."/>
            <person name="Stolte C."/>
            <person name="Sykes S."/>
            <person name="White J."/>
            <person name="Yandava C."/>
            <person name="Haas B."/>
            <person name="Nusbaum C."/>
            <person name="Birren B."/>
        </authorList>
    </citation>
    <scope>NUCLEOTIDE SEQUENCE [LARGE SCALE GENOMIC DNA]</scope>
    <source>
        <strain evidence="27">p1A1 Lamole</strain>
    </source>
</reference>
<keyword evidence="19" id="KW-0624">Polysaccharide degradation</keyword>
<dbReference type="FunFam" id="3.20.20.370:FF:000004">
    <property type="entry name" value="Related to Chitin deacetylase"/>
    <property type="match status" value="1"/>
</dbReference>
<evidence type="ECO:0000256" key="21">
    <source>
        <dbReference type="ARBA" id="ARBA00048494"/>
    </source>
</evidence>
<dbReference type="AlphaFoldDB" id="U5HIV6"/>
<dbReference type="GO" id="GO:0071555">
    <property type="term" value="P:cell wall organization"/>
    <property type="evidence" value="ECO:0007669"/>
    <property type="project" value="UniProtKB-KW"/>
</dbReference>